<sequence>MILRTIVVLFALSLSACAIVPEPIKVADESQLTGYNKAVVADDTIVGTPARWGGIITKVENKPNKTLIEVVHFPLNHYGKPNTSEDTVGRFKAVINKFVDPIMFEEGRTITFVGTVGKPLAGMVGEQPYMFPALNTENYYMWRQQRMYDTSGVFFNFYSGWYSPFYHPFWRPWGFHYPRAVILRSNDNPRFNGGRFNAIAPSNGQIMGPLRRDNVSQSSSRAFRGNQPSAGVNRRQVEQH</sequence>
<organism evidence="3 4">
    <name type="scientific">Alteromonas gilva</name>
    <dbReference type="NCBI Taxonomy" id="2987522"/>
    <lineage>
        <taxon>Bacteria</taxon>
        <taxon>Pseudomonadati</taxon>
        <taxon>Pseudomonadota</taxon>
        <taxon>Gammaproteobacteria</taxon>
        <taxon>Alteromonadales</taxon>
        <taxon>Alteromonadaceae</taxon>
        <taxon>Alteromonas/Salinimonas group</taxon>
        <taxon>Alteromonas</taxon>
    </lineage>
</organism>
<feature type="region of interest" description="Disordered" evidence="1">
    <location>
        <begin position="202"/>
        <end position="240"/>
    </location>
</feature>
<dbReference type="PANTHER" id="PTHR37530:SF1">
    <property type="entry name" value="OUTER MEMBRANE PROTEIN SLP"/>
    <property type="match status" value="1"/>
</dbReference>
<evidence type="ECO:0000313" key="3">
    <source>
        <dbReference type="EMBL" id="MDC8830585.1"/>
    </source>
</evidence>
<accession>A0ABT5L0M5</accession>
<dbReference type="PANTHER" id="PTHR37530">
    <property type="entry name" value="OUTER MEMBRANE PROTEIN SLP"/>
    <property type="match status" value="1"/>
</dbReference>
<dbReference type="RefSeq" id="WP_273639509.1">
    <property type="nucleotide sequence ID" value="NZ_JAQQXP010000001.1"/>
</dbReference>
<keyword evidence="4" id="KW-1185">Reference proteome</keyword>
<evidence type="ECO:0000313" key="4">
    <source>
        <dbReference type="Proteomes" id="UP001218788"/>
    </source>
</evidence>
<gene>
    <name evidence="3" type="ORF">OIK42_07410</name>
</gene>
<evidence type="ECO:0000256" key="2">
    <source>
        <dbReference type="SAM" id="SignalP"/>
    </source>
</evidence>
<dbReference type="EMBL" id="JAQQXP010000001">
    <property type="protein sequence ID" value="MDC8830585.1"/>
    <property type="molecule type" value="Genomic_DNA"/>
</dbReference>
<feature type="signal peptide" evidence="2">
    <location>
        <begin position="1"/>
        <end position="18"/>
    </location>
</feature>
<proteinExistence type="predicted"/>
<keyword evidence="3" id="KW-0449">Lipoprotein</keyword>
<dbReference type="PROSITE" id="PS51257">
    <property type="entry name" value="PROKAR_LIPOPROTEIN"/>
    <property type="match status" value="1"/>
</dbReference>
<name>A0ABT5L0M5_9ALTE</name>
<reference evidence="3 4" key="1">
    <citation type="submission" date="2022-10" db="EMBL/GenBank/DDBJ databases">
        <title>Alteromonas sp. chi3 Genome sequencing.</title>
        <authorList>
            <person name="Park S."/>
        </authorList>
    </citation>
    <scope>NUCLEOTIDE SEQUENCE [LARGE SCALE GENOMIC DNA]</scope>
    <source>
        <strain evidence="4">chi3</strain>
    </source>
</reference>
<dbReference type="Proteomes" id="UP001218788">
    <property type="component" value="Unassembled WGS sequence"/>
</dbReference>
<comment type="caution">
    <text evidence="3">The sequence shown here is derived from an EMBL/GenBank/DDBJ whole genome shotgun (WGS) entry which is preliminary data.</text>
</comment>
<protein>
    <submittedName>
        <fullName evidence="3">Slp family lipoprotein</fullName>
    </submittedName>
</protein>
<dbReference type="Pfam" id="PF03843">
    <property type="entry name" value="Slp"/>
    <property type="match status" value="1"/>
</dbReference>
<dbReference type="NCBIfam" id="TIGR00752">
    <property type="entry name" value="slp"/>
    <property type="match status" value="1"/>
</dbReference>
<feature type="chain" id="PRO_5046862450" evidence="2">
    <location>
        <begin position="19"/>
        <end position="240"/>
    </location>
</feature>
<keyword evidence="2" id="KW-0732">Signal</keyword>
<dbReference type="InterPro" id="IPR004658">
    <property type="entry name" value="OMP_Slp"/>
</dbReference>
<evidence type="ECO:0000256" key="1">
    <source>
        <dbReference type="SAM" id="MobiDB-lite"/>
    </source>
</evidence>
<feature type="compositionally biased region" description="Polar residues" evidence="1">
    <location>
        <begin position="215"/>
        <end position="230"/>
    </location>
</feature>